<evidence type="ECO:0000313" key="2">
    <source>
        <dbReference type="EMBL" id="KAF9962946.1"/>
    </source>
</evidence>
<proteinExistence type="predicted"/>
<feature type="compositionally biased region" description="Basic and acidic residues" evidence="1">
    <location>
        <begin position="1"/>
        <end position="10"/>
    </location>
</feature>
<dbReference type="OrthoDB" id="2333482at2759"/>
<dbReference type="Proteomes" id="UP000738359">
    <property type="component" value="Unassembled WGS sequence"/>
</dbReference>
<reference evidence="2" key="1">
    <citation type="journal article" date="2020" name="Fungal Divers.">
        <title>Resolving the Mortierellaceae phylogeny through synthesis of multi-gene phylogenetics and phylogenomics.</title>
        <authorList>
            <person name="Vandepol N."/>
            <person name="Liber J."/>
            <person name="Desiro A."/>
            <person name="Na H."/>
            <person name="Kennedy M."/>
            <person name="Barry K."/>
            <person name="Grigoriev I.V."/>
            <person name="Miller A.N."/>
            <person name="O'Donnell K."/>
            <person name="Stajich J.E."/>
            <person name="Bonito G."/>
        </authorList>
    </citation>
    <scope>NUCLEOTIDE SEQUENCE</scope>
    <source>
        <strain evidence="2">CK1249</strain>
    </source>
</reference>
<name>A0A9P6J5N1_MORAP</name>
<protein>
    <submittedName>
        <fullName evidence="2">Uncharacterized protein</fullName>
    </submittedName>
</protein>
<sequence>MRGRLPETKAVRANPQEHFSHGDTPLTAQRVLPSLEPSEEEIEIQAHIQHVQDEIQRTMSAPITRVIPYRLSHREHAALAGIAGIVQQDMQTLQSGLVRAGRPPDQRDGEYTPAPDWDTDYITALVEEWQEPVFLESDYYVLRSMCLYELAMSVQVKMLGPEKVRKYFSMALALAQKGHTILRTTLRQEGGEDRHWRYQMLISYIFQQQDADQLATRALRSFYQGIKHHPNQPKTTAEPSLDLEWSKMATIAESYVRLQNDFHSRQTWTQHIVQLLNGATRENKKTCGLHLTRISRTYLEYAFWIREQPQALLVTLSKPRSMSQEMRQASVAALIYAKKAMESIKEEDLHPEHFCQIIDCVYMMSLVCVRPNLIDSYSREASFWIDQLQSKFPHHQVNPSYRHSAKLISSKDAAMRVILEQRQAPQKQLIQSKE</sequence>
<evidence type="ECO:0000256" key="1">
    <source>
        <dbReference type="SAM" id="MobiDB-lite"/>
    </source>
</evidence>
<keyword evidence="3" id="KW-1185">Reference proteome</keyword>
<dbReference type="AlphaFoldDB" id="A0A9P6J5N1"/>
<evidence type="ECO:0000313" key="3">
    <source>
        <dbReference type="Proteomes" id="UP000738359"/>
    </source>
</evidence>
<gene>
    <name evidence="2" type="ORF">BGZ70_007776</name>
</gene>
<dbReference type="EMBL" id="JAAAHY010000510">
    <property type="protein sequence ID" value="KAF9962946.1"/>
    <property type="molecule type" value="Genomic_DNA"/>
</dbReference>
<organism evidence="2 3">
    <name type="scientific">Mortierella alpina</name>
    <name type="common">Oleaginous fungus</name>
    <name type="synonym">Mortierella renispora</name>
    <dbReference type="NCBI Taxonomy" id="64518"/>
    <lineage>
        <taxon>Eukaryota</taxon>
        <taxon>Fungi</taxon>
        <taxon>Fungi incertae sedis</taxon>
        <taxon>Mucoromycota</taxon>
        <taxon>Mortierellomycotina</taxon>
        <taxon>Mortierellomycetes</taxon>
        <taxon>Mortierellales</taxon>
        <taxon>Mortierellaceae</taxon>
        <taxon>Mortierella</taxon>
    </lineage>
</organism>
<feature type="region of interest" description="Disordered" evidence="1">
    <location>
        <begin position="1"/>
        <end position="26"/>
    </location>
</feature>
<comment type="caution">
    <text evidence="2">The sequence shown here is derived from an EMBL/GenBank/DDBJ whole genome shotgun (WGS) entry which is preliminary data.</text>
</comment>
<accession>A0A9P6J5N1</accession>